<name>J3P8C2_GAET3</name>
<reference evidence="3" key="5">
    <citation type="submission" date="2018-04" db="UniProtKB">
        <authorList>
            <consortium name="EnsemblFungi"/>
        </authorList>
    </citation>
    <scope>IDENTIFICATION</scope>
    <source>
        <strain evidence="3">R3-111a-1</strain>
    </source>
</reference>
<dbReference type="GeneID" id="20350214"/>
<accession>J3P8C2</accession>
<evidence type="ECO:0000256" key="1">
    <source>
        <dbReference type="SAM" id="Phobius"/>
    </source>
</evidence>
<evidence type="ECO:0000313" key="2">
    <source>
        <dbReference type="EMBL" id="EJT72905.1"/>
    </source>
</evidence>
<keyword evidence="1" id="KW-0472">Membrane</keyword>
<reference evidence="2" key="2">
    <citation type="submission" date="2010-07" db="EMBL/GenBank/DDBJ databases">
        <authorList>
            <consortium name="The Broad Institute Genome Sequencing Platform"/>
            <consortium name="Broad Institute Genome Sequencing Center for Infectious Disease"/>
            <person name="Ma L.-J."/>
            <person name="Dead R."/>
            <person name="Young S."/>
            <person name="Zeng Q."/>
            <person name="Koehrsen M."/>
            <person name="Alvarado L."/>
            <person name="Berlin A."/>
            <person name="Chapman S.B."/>
            <person name="Chen Z."/>
            <person name="Freedman E."/>
            <person name="Gellesch M."/>
            <person name="Goldberg J."/>
            <person name="Griggs A."/>
            <person name="Gujja S."/>
            <person name="Heilman E.R."/>
            <person name="Heiman D."/>
            <person name="Hepburn T."/>
            <person name="Howarth C."/>
            <person name="Jen D."/>
            <person name="Larson L."/>
            <person name="Mehta T."/>
            <person name="Neiman D."/>
            <person name="Pearson M."/>
            <person name="Roberts A."/>
            <person name="Saif S."/>
            <person name="Shea T."/>
            <person name="Shenoy N."/>
            <person name="Sisk P."/>
            <person name="Stolte C."/>
            <person name="Sykes S."/>
            <person name="Walk T."/>
            <person name="White J."/>
            <person name="Yandava C."/>
            <person name="Haas B."/>
            <person name="Nusbaum C."/>
            <person name="Birren B."/>
        </authorList>
    </citation>
    <scope>NUCLEOTIDE SEQUENCE</scope>
    <source>
        <strain evidence="2">R3-111a-1</strain>
    </source>
</reference>
<proteinExistence type="predicted"/>
<dbReference type="VEuPathDB" id="FungiDB:GGTG_09756"/>
<sequence length="70" mass="7541">MGALERCLQDTNDVEKQKLSPYAGISGIGVVAAFVGTTFIALFLVICNYLVAYNPTTNPFTPLDGRLEDS</sequence>
<keyword evidence="1" id="KW-0812">Transmembrane</keyword>
<keyword evidence="4" id="KW-1185">Reference proteome</keyword>
<protein>
    <submittedName>
        <fullName evidence="2 3">Uncharacterized protein</fullName>
    </submittedName>
</protein>
<dbReference type="OrthoDB" id="4850108at2759"/>
<feature type="transmembrane region" description="Helical" evidence="1">
    <location>
        <begin position="21"/>
        <end position="51"/>
    </location>
</feature>
<dbReference type="HOGENOM" id="CLU_2757932_0_0_1"/>
<reference evidence="4" key="1">
    <citation type="submission" date="2010-07" db="EMBL/GenBank/DDBJ databases">
        <title>The genome sequence of Gaeumannomyces graminis var. tritici strain R3-111a-1.</title>
        <authorList>
            <consortium name="The Broad Institute Genome Sequencing Platform"/>
            <person name="Ma L.-J."/>
            <person name="Dead R."/>
            <person name="Young S."/>
            <person name="Zeng Q."/>
            <person name="Koehrsen M."/>
            <person name="Alvarado L."/>
            <person name="Berlin A."/>
            <person name="Chapman S.B."/>
            <person name="Chen Z."/>
            <person name="Freedman E."/>
            <person name="Gellesch M."/>
            <person name="Goldberg J."/>
            <person name="Griggs A."/>
            <person name="Gujja S."/>
            <person name="Heilman E.R."/>
            <person name="Heiman D."/>
            <person name="Hepburn T."/>
            <person name="Howarth C."/>
            <person name="Jen D."/>
            <person name="Larson L."/>
            <person name="Mehta T."/>
            <person name="Neiman D."/>
            <person name="Pearson M."/>
            <person name="Roberts A."/>
            <person name="Saif S."/>
            <person name="Shea T."/>
            <person name="Shenoy N."/>
            <person name="Sisk P."/>
            <person name="Stolte C."/>
            <person name="Sykes S."/>
            <person name="Walk T."/>
            <person name="White J."/>
            <person name="Yandava C."/>
            <person name="Haas B."/>
            <person name="Nusbaum C."/>
            <person name="Birren B."/>
        </authorList>
    </citation>
    <scope>NUCLEOTIDE SEQUENCE [LARGE SCALE GENOMIC DNA]</scope>
    <source>
        <strain evidence="4">R3-111a-1</strain>
    </source>
</reference>
<dbReference type="AlphaFoldDB" id="J3P8C2"/>
<reference evidence="2" key="3">
    <citation type="submission" date="2010-09" db="EMBL/GenBank/DDBJ databases">
        <title>Annotation of Gaeumannomyces graminis var. tritici R3-111a-1.</title>
        <authorList>
            <consortium name="The Broad Institute Genome Sequencing Platform"/>
            <person name="Ma L.-J."/>
            <person name="Dead R."/>
            <person name="Young S.K."/>
            <person name="Zeng Q."/>
            <person name="Gargeya S."/>
            <person name="Fitzgerald M."/>
            <person name="Haas B."/>
            <person name="Abouelleil A."/>
            <person name="Alvarado L."/>
            <person name="Arachchi H.M."/>
            <person name="Berlin A."/>
            <person name="Brown A."/>
            <person name="Chapman S.B."/>
            <person name="Chen Z."/>
            <person name="Dunbar C."/>
            <person name="Freedman E."/>
            <person name="Gearin G."/>
            <person name="Gellesch M."/>
            <person name="Goldberg J."/>
            <person name="Griggs A."/>
            <person name="Gujja S."/>
            <person name="Heiman D."/>
            <person name="Howarth C."/>
            <person name="Larson L."/>
            <person name="Lui A."/>
            <person name="MacDonald P.J.P."/>
            <person name="Mehta T."/>
            <person name="Montmayeur A."/>
            <person name="Murphy C."/>
            <person name="Neiman D."/>
            <person name="Pearson M."/>
            <person name="Priest M."/>
            <person name="Roberts A."/>
            <person name="Saif S."/>
            <person name="Shea T."/>
            <person name="Shenoy N."/>
            <person name="Sisk P."/>
            <person name="Stolte C."/>
            <person name="Sykes S."/>
            <person name="Yandava C."/>
            <person name="Wortman J."/>
            <person name="Nusbaum C."/>
            <person name="Birren B."/>
        </authorList>
    </citation>
    <scope>NUCLEOTIDE SEQUENCE</scope>
    <source>
        <strain evidence="2">R3-111a-1</strain>
    </source>
</reference>
<evidence type="ECO:0000313" key="3">
    <source>
        <dbReference type="EnsemblFungi" id="EJT72905"/>
    </source>
</evidence>
<dbReference type="Proteomes" id="UP000006039">
    <property type="component" value="Unassembled WGS sequence"/>
</dbReference>
<reference evidence="3" key="4">
    <citation type="journal article" date="2015" name="G3 (Bethesda)">
        <title>Genome sequences of three phytopathogenic species of the Magnaporthaceae family of fungi.</title>
        <authorList>
            <person name="Okagaki L.H."/>
            <person name="Nunes C.C."/>
            <person name="Sailsbery J."/>
            <person name="Clay B."/>
            <person name="Brown D."/>
            <person name="John T."/>
            <person name="Oh Y."/>
            <person name="Young N."/>
            <person name="Fitzgerald M."/>
            <person name="Haas B.J."/>
            <person name="Zeng Q."/>
            <person name="Young S."/>
            <person name="Adiconis X."/>
            <person name="Fan L."/>
            <person name="Levin J.Z."/>
            <person name="Mitchell T.K."/>
            <person name="Okubara P.A."/>
            <person name="Farman M.L."/>
            <person name="Kohn L.M."/>
            <person name="Birren B."/>
            <person name="Ma L.-J."/>
            <person name="Dean R.A."/>
        </authorList>
    </citation>
    <scope>NUCLEOTIDE SEQUENCE</scope>
    <source>
        <strain evidence="3">R3-111a-1</strain>
    </source>
</reference>
<gene>
    <name evidence="3" type="primary">20350214</name>
    <name evidence="2" type="ORF">GGTG_09756</name>
</gene>
<dbReference type="RefSeq" id="XP_009225879.1">
    <property type="nucleotide sequence ID" value="XM_009227615.1"/>
</dbReference>
<evidence type="ECO:0000313" key="4">
    <source>
        <dbReference type="Proteomes" id="UP000006039"/>
    </source>
</evidence>
<dbReference type="EMBL" id="GL385399">
    <property type="protein sequence ID" value="EJT72905.1"/>
    <property type="molecule type" value="Genomic_DNA"/>
</dbReference>
<dbReference type="EnsemblFungi" id="EJT72905">
    <property type="protein sequence ID" value="EJT72905"/>
    <property type="gene ID" value="GGTG_09756"/>
</dbReference>
<keyword evidence="1" id="KW-1133">Transmembrane helix</keyword>
<organism evidence="2">
    <name type="scientific">Gaeumannomyces tritici (strain R3-111a-1)</name>
    <name type="common">Wheat and barley take-all root rot fungus</name>
    <name type="synonym">Gaeumannomyces graminis var. tritici</name>
    <dbReference type="NCBI Taxonomy" id="644352"/>
    <lineage>
        <taxon>Eukaryota</taxon>
        <taxon>Fungi</taxon>
        <taxon>Dikarya</taxon>
        <taxon>Ascomycota</taxon>
        <taxon>Pezizomycotina</taxon>
        <taxon>Sordariomycetes</taxon>
        <taxon>Sordariomycetidae</taxon>
        <taxon>Magnaporthales</taxon>
        <taxon>Magnaporthaceae</taxon>
        <taxon>Gaeumannomyces</taxon>
    </lineage>
</organism>